<accession>A0ACB8D1R2</accession>
<protein>
    <submittedName>
        <fullName evidence="1">Uncharacterized protein</fullName>
    </submittedName>
</protein>
<evidence type="ECO:0000313" key="2">
    <source>
        <dbReference type="Proteomes" id="UP000821865"/>
    </source>
</evidence>
<reference evidence="1" key="1">
    <citation type="submission" date="2020-05" db="EMBL/GenBank/DDBJ databases">
        <title>Large-scale comparative analyses of tick genomes elucidate their genetic diversity and vector capacities.</title>
        <authorList>
            <person name="Jia N."/>
            <person name="Wang J."/>
            <person name="Shi W."/>
            <person name="Du L."/>
            <person name="Sun Y."/>
            <person name="Zhan W."/>
            <person name="Jiang J."/>
            <person name="Wang Q."/>
            <person name="Zhang B."/>
            <person name="Ji P."/>
            <person name="Sakyi L.B."/>
            <person name="Cui X."/>
            <person name="Yuan T."/>
            <person name="Jiang B."/>
            <person name="Yang W."/>
            <person name="Lam T.T.-Y."/>
            <person name="Chang Q."/>
            <person name="Ding S."/>
            <person name="Wang X."/>
            <person name="Zhu J."/>
            <person name="Ruan X."/>
            <person name="Zhao L."/>
            <person name="Wei J."/>
            <person name="Que T."/>
            <person name="Du C."/>
            <person name="Cheng J."/>
            <person name="Dai P."/>
            <person name="Han X."/>
            <person name="Huang E."/>
            <person name="Gao Y."/>
            <person name="Liu J."/>
            <person name="Shao H."/>
            <person name="Ye R."/>
            <person name="Li L."/>
            <person name="Wei W."/>
            <person name="Wang X."/>
            <person name="Wang C."/>
            <person name="Yang T."/>
            <person name="Huo Q."/>
            <person name="Li W."/>
            <person name="Guo W."/>
            <person name="Chen H."/>
            <person name="Zhou L."/>
            <person name="Ni X."/>
            <person name="Tian J."/>
            <person name="Zhou Y."/>
            <person name="Sheng Y."/>
            <person name="Liu T."/>
            <person name="Pan Y."/>
            <person name="Xia L."/>
            <person name="Li J."/>
            <person name="Zhao F."/>
            <person name="Cao W."/>
        </authorList>
    </citation>
    <scope>NUCLEOTIDE SEQUENCE</scope>
    <source>
        <strain evidence="1">Dsil-2018</strain>
    </source>
</reference>
<gene>
    <name evidence="1" type="ORF">HPB49_000852</name>
</gene>
<comment type="caution">
    <text evidence="1">The sequence shown here is derived from an EMBL/GenBank/DDBJ whole genome shotgun (WGS) entry which is preliminary data.</text>
</comment>
<organism evidence="1 2">
    <name type="scientific">Dermacentor silvarum</name>
    <name type="common">Tick</name>
    <dbReference type="NCBI Taxonomy" id="543639"/>
    <lineage>
        <taxon>Eukaryota</taxon>
        <taxon>Metazoa</taxon>
        <taxon>Ecdysozoa</taxon>
        <taxon>Arthropoda</taxon>
        <taxon>Chelicerata</taxon>
        <taxon>Arachnida</taxon>
        <taxon>Acari</taxon>
        <taxon>Parasitiformes</taxon>
        <taxon>Ixodida</taxon>
        <taxon>Ixodoidea</taxon>
        <taxon>Ixodidae</taxon>
        <taxon>Rhipicephalinae</taxon>
        <taxon>Dermacentor</taxon>
    </lineage>
</organism>
<dbReference type="EMBL" id="CM023472">
    <property type="protein sequence ID" value="KAH7958329.1"/>
    <property type="molecule type" value="Genomic_DNA"/>
</dbReference>
<name>A0ACB8D1R2_DERSI</name>
<proteinExistence type="predicted"/>
<evidence type="ECO:0000313" key="1">
    <source>
        <dbReference type="EMBL" id="KAH7958329.1"/>
    </source>
</evidence>
<dbReference type="Proteomes" id="UP000821865">
    <property type="component" value="Chromosome 3"/>
</dbReference>
<keyword evidence="2" id="KW-1185">Reference proteome</keyword>
<sequence length="1326" mass="143023">MLLTMECGKTYSIDMLGAIHLLAYSWQQLESATVENCFARAKFGVRVSTGENEETADDCDRLLTEVLERQGSTEPLQHELTVVTEPDGPADSPLTQEIQLTMPKPEETSKPKKTPRVSRVMTTLPRPSPTEKLWERSAPPTTQVNLNFPKGRIVTPVAAVPDSGGGSVSAALSKSFAPVVPVKQWHNPYASVRDVPPAPMIRVNKPSTLQRPLGQLEANLGRPSTLPVINESTMHSTAGRNDDTILVVKKMQNGMTVITAQPAKSSRKGPSCGDMSQECSPCHVSDVSTIMLTTPVNNFVKVTANAPKMVVTESHMSAAAIPTVKSQGSSRESSSQTTGKVAKRSTSVQSRHSPAVARVTPIQGSTTGKTLLVVPPQGTTMPISPAMRRSDVSPTASSKPVDVGRPAGKQERVAGGVQDVNETTKTIGFSSGQQQDKDGCGIKISDVISLAGKEGLTFPELAVPQETEENESPDASNMKSGGETYKKPDTNGDEETNSKLEMPPLSSCTLSVGASGSDEDVIELCSFQAKTGNSVIGSQIVFKPAPVQGNASRSSYASSKVDMLNKLKEAIKVLEEPTLQACNLFTEKEKGWLTSLLHRVEKDAQVSEASKRDELCSSGPNVVADKIKTEPGVSTDTLPIKPYQRDHEQGSSGLNMVDVGKVQEKSLEVDRNIEIKREPEISPDTLALKAYQGVPQQVSSSFNTTDADKVDLKSSHDHSRGVNEKAKPEPESLHHSVPSAKSEDATVQQESISHKPLRRIVITSDELPSLSSDEVKNGLEAFLVKNNISNNFSKDEIIKLHWDGKDVSTFHFRGIDSEELQQPPIGIVKTKRPSILRPVKVPQPAGGIGTEPFTTATETSSKETVSEPVLSQAEKVVKELMVPIDGSAVPASFKAVKLNCRTDTGEVVQCVVLKSMKFIRVINSTTHPEKQIGFLPRVIRFIKETGEITDKPVNPHQQIMPFLASAPAVNKSTPVCTANVPIQSTPRTYSSRLTSLIKSPAAAAAAAAIVPAESVKHFLSKMVTSTTTSNSLIKQPKLIALSSAPTTGCPGSTMPVTASKVVRVKRTPSVPLGPRSSQAVLSESAVRLQADVAPPIASKPESSAEADVAETIFKPECLLEVCNNTLKVASLKRGGLNEDSLSDTSSTSTSVASGDCVPPVVNRKKEQPPAPKRPPPKKSTVLREYRTRRRKRQCRKQDPRLVALSAKHNANNKNDSVNVAMMSSNCIDRPCVVSMYHLNDQVLANGFVNLTTVKHEDLFLLASSPVVRLSSDKLVSVVELKPRASATRQQSAEVSSITDTDNLERLLKEQQNELVQLRKKYKKRSP</sequence>